<accession>A0A3L6SSQ6</accession>
<evidence type="ECO:0000256" key="1">
    <source>
        <dbReference type="SAM" id="MobiDB-lite"/>
    </source>
</evidence>
<dbReference type="OrthoDB" id="2668416at2759"/>
<organism evidence="2 3">
    <name type="scientific">Panicum miliaceum</name>
    <name type="common">Proso millet</name>
    <name type="synonym">Broomcorn millet</name>
    <dbReference type="NCBI Taxonomy" id="4540"/>
    <lineage>
        <taxon>Eukaryota</taxon>
        <taxon>Viridiplantae</taxon>
        <taxon>Streptophyta</taxon>
        <taxon>Embryophyta</taxon>
        <taxon>Tracheophyta</taxon>
        <taxon>Spermatophyta</taxon>
        <taxon>Magnoliopsida</taxon>
        <taxon>Liliopsida</taxon>
        <taxon>Poales</taxon>
        <taxon>Poaceae</taxon>
        <taxon>PACMAD clade</taxon>
        <taxon>Panicoideae</taxon>
        <taxon>Panicodae</taxon>
        <taxon>Paniceae</taxon>
        <taxon>Panicinae</taxon>
        <taxon>Panicum</taxon>
        <taxon>Panicum sect. Panicum</taxon>
    </lineage>
</organism>
<reference evidence="3" key="1">
    <citation type="journal article" date="2019" name="Nat. Commun.">
        <title>The genome of broomcorn millet.</title>
        <authorList>
            <person name="Zou C."/>
            <person name="Miki D."/>
            <person name="Li D."/>
            <person name="Tang Q."/>
            <person name="Xiao L."/>
            <person name="Rajput S."/>
            <person name="Deng P."/>
            <person name="Jia W."/>
            <person name="Huang R."/>
            <person name="Zhang M."/>
            <person name="Sun Y."/>
            <person name="Hu J."/>
            <person name="Fu X."/>
            <person name="Schnable P.S."/>
            <person name="Li F."/>
            <person name="Zhang H."/>
            <person name="Feng B."/>
            <person name="Zhu X."/>
            <person name="Liu R."/>
            <person name="Schnable J.C."/>
            <person name="Zhu J.-K."/>
            <person name="Zhang H."/>
        </authorList>
    </citation>
    <scope>NUCLEOTIDE SEQUENCE [LARGE SCALE GENOMIC DNA]</scope>
</reference>
<dbReference type="STRING" id="4540.A0A3L6SSQ6"/>
<comment type="caution">
    <text evidence="2">The sequence shown here is derived from an EMBL/GenBank/DDBJ whole genome shotgun (WGS) entry which is preliminary data.</text>
</comment>
<keyword evidence="3" id="KW-1185">Reference proteome</keyword>
<dbReference type="AlphaFoldDB" id="A0A3L6SSQ6"/>
<name>A0A3L6SSQ6_PANMI</name>
<gene>
    <name evidence="2" type="ORF">C2845_PM07G06750</name>
</gene>
<feature type="compositionally biased region" description="Low complexity" evidence="1">
    <location>
        <begin position="83"/>
        <end position="113"/>
    </location>
</feature>
<dbReference type="Proteomes" id="UP000275267">
    <property type="component" value="Unassembled WGS sequence"/>
</dbReference>
<feature type="compositionally biased region" description="Basic residues" evidence="1">
    <location>
        <begin position="123"/>
        <end position="133"/>
    </location>
</feature>
<feature type="region of interest" description="Disordered" evidence="1">
    <location>
        <begin position="1"/>
        <end position="68"/>
    </location>
</feature>
<proteinExistence type="predicted"/>
<dbReference type="EMBL" id="PQIB02000004">
    <property type="protein sequence ID" value="RLN25055.1"/>
    <property type="molecule type" value="Genomic_DNA"/>
</dbReference>
<evidence type="ECO:0000313" key="3">
    <source>
        <dbReference type="Proteomes" id="UP000275267"/>
    </source>
</evidence>
<feature type="region of interest" description="Disordered" evidence="1">
    <location>
        <begin position="83"/>
        <end position="143"/>
    </location>
</feature>
<evidence type="ECO:0000313" key="2">
    <source>
        <dbReference type="EMBL" id="RLN25055.1"/>
    </source>
</evidence>
<protein>
    <submittedName>
        <fullName evidence="2">Nuclease HARBI1</fullName>
    </submittedName>
</protein>
<sequence>MPPPAAPVSLGDDPLPLAPVDAAHQPEGTGASRPAAKRRWGQPTASTPPGSGGETGGPSARASRRVWVRERSTEWWDRLDAPTCPAASASASPPATASCSRSAAPSPPSAGLTTPPPGSTPRRVSRRRRRRLHRLTERNNGKPSYSVAVQAVSDAGGAFTNVYVGLPGSLPDAAVLGSSALCARRRGEAGGLLLGLGQDQRLVGGASYPLTCTDWMLVPYAAHGTSSTGGYAPTRRCRTLSSMITACCVLHNFCQRAGEGLDPDLMQYELDDEEEDDAAAHGATASAAAVQTRDRIAHGLVLHGSHARYSE</sequence>